<sequence length="59" mass="7137">MPLGVERIKVLFILQPIQITQKKADNIQFYSHSIFEFCENEILKKWGREKKIMNQYITH</sequence>
<reference evidence="1" key="1">
    <citation type="submission" date="2020-02" db="EMBL/GenBank/DDBJ databases">
        <authorList>
            <person name="Meier V. D."/>
        </authorList>
    </citation>
    <scope>NUCLEOTIDE SEQUENCE</scope>
    <source>
        <strain evidence="1">AVDCRST_MAG96</strain>
    </source>
</reference>
<protein>
    <submittedName>
        <fullName evidence="1">Uncharacterized protein</fullName>
    </submittedName>
</protein>
<gene>
    <name evidence="1" type="ORF">AVDCRST_MAG96-3763</name>
</gene>
<organism evidence="1">
    <name type="scientific">uncultured Segetibacter sp</name>
    <dbReference type="NCBI Taxonomy" id="481133"/>
    <lineage>
        <taxon>Bacteria</taxon>
        <taxon>Pseudomonadati</taxon>
        <taxon>Bacteroidota</taxon>
        <taxon>Chitinophagia</taxon>
        <taxon>Chitinophagales</taxon>
        <taxon>Chitinophagaceae</taxon>
        <taxon>Segetibacter</taxon>
        <taxon>environmental samples</taxon>
    </lineage>
</organism>
<dbReference type="AlphaFoldDB" id="A0A6J4TWX5"/>
<name>A0A6J4TWX5_9BACT</name>
<accession>A0A6J4TWX5</accession>
<proteinExistence type="predicted"/>
<evidence type="ECO:0000313" key="1">
    <source>
        <dbReference type="EMBL" id="CAA9534009.1"/>
    </source>
</evidence>
<dbReference type="EMBL" id="CADCVN010001467">
    <property type="protein sequence ID" value="CAA9534009.1"/>
    <property type="molecule type" value="Genomic_DNA"/>
</dbReference>